<dbReference type="Gene3D" id="3.10.120.10">
    <property type="entry name" value="Cytochrome b5-like heme/steroid binding domain"/>
    <property type="match status" value="1"/>
</dbReference>
<evidence type="ECO:0000313" key="7">
    <source>
        <dbReference type="Proteomes" id="UP000053110"/>
    </source>
</evidence>
<organism evidence="6">
    <name type="scientific">Blumeria graminis f. sp. tritici 96224</name>
    <dbReference type="NCBI Taxonomy" id="1268274"/>
    <lineage>
        <taxon>Eukaryota</taxon>
        <taxon>Fungi</taxon>
        <taxon>Dikarya</taxon>
        <taxon>Ascomycota</taxon>
        <taxon>Pezizomycotina</taxon>
        <taxon>Leotiomycetes</taxon>
        <taxon>Erysiphales</taxon>
        <taxon>Erysiphaceae</taxon>
        <taxon>Blumeria</taxon>
    </lineage>
</organism>
<evidence type="ECO:0000313" key="6">
    <source>
        <dbReference type="EMBL" id="SUZ07173.1"/>
    </source>
</evidence>
<proteinExistence type="inferred from homology"/>
<feature type="domain" description="Cytochrome b5 heme-binding" evidence="4">
    <location>
        <begin position="75"/>
        <end position="160"/>
    </location>
</feature>
<dbReference type="InterPro" id="IPR036400">
    <property type="entry name" value="Cyt_B5-like_heme/steroid_sf"/>
</dbReference>
<dbReference type="GO" id="GO:0016020">
    <property type="term" value="C:membrane"/>
    <property type="evidence" value="ECO:0007669"/>
    <property type="project" value="TreeGrafter"/>
</dbReference>
<feature type="transmembrane region" description="Helical" evidence="3">
    <location>
        <begin position="27"/>
        <end position="46"/>
    </location>
</feature>
<comment type="similarity">
    <text evidence="1">Belongs to the cytochrome b5 family. MAPR subfamily.</text>
</comment>
<feature type="compositionally biased region" description="Basic and acidic residues" evidence="2">
    <location>
        <begin position="229"/>
        <end position="239"/>
    </location>
</feature>
<accession>A0A061HMF5</accession>
<dbReference type="FunFam" id="3.10.120.10:FF:000018">
    <property type="entry name" value="Heme/steroid binding domain protein, putative"/>
    <property type="match status" value="1"/>
</dbReference>
<evidence type="ECO:0000313" key="5">
    <source>
        <dbReference type="EMBL" id="EPQ67602.1"/>
    </source>
</evidence>
<evidence type="ECO:0000256" key="1">
    <source>
        <dbReference type="ARBA" id="ARBA00038357"/>
    </source>
</evidence>
<dbReference type="Pfam" id="PF00173">
    <property type="entry name" value="Cyt-b5"/>
    <property type="match status" value="1"/>
</dbReference>
<keyword evidence="3" id="KW-0472">Membrane</keyword>
<dbReference type="PANTHER" id="PTHR10281:SF76">
    <property type="entry name" value="CALCUTTA CUP-RELATED"/>
    <property type="match status" value="1"/>
</dbReference>
<reference evidence="6" key="3">
    <citation type="submission" date="2018-07" db="EMBL/GenBank/DDBJ databases">
        <authorList>
            <person name="Quirk P.G."/>
            <person name="Krulwich T.A."/>
        </authorList>
    </citation>
    <scope>NUCLEOTIDE SEQUENCE</scope>
    <source>
        <strain evidence="6">96224</strain>
    </source>
</reference>
<reference evidence="7" key="1">
    <citation type="journal article" date="2013" name="Nat. Genet.">
        <title>The wheat powdery mildew genome shows the unique evolution of an obligate biotroph.</title>
        <authorList>
            <person name="Wicker T."/>
            <person name="Oberhaensli S."/>
            <person name="Parlange F."/>
            <person name="Buchmann J.P."/>
            <person name="Shatalina M."/>
            <person name="Roffler S."/>
            <person name="Ben-David R."/>
            <person name="Dolezel J."/>
            <person name="Simkova H."/>
            <person name="Schulze-Lefert P."/>
            <person name="Spanu P.D."/>
            <person name="Bruggmann R."/>
            <person name="Amselem J."/>
            <person name="Quesneville H."/>
            <person name="Ver Loren van Themaat E."/>
            <person name="Paape T."/>
            <person name="Shimizu K.K."/>
            <person name="Keller B."/>
        </authorList>
    </citation>
    <scope>NUCLEOTIDE SEQUENCE [LARGE SCALE GENOMIC DNA]</scope>
    <source>
        <strain evidence="7">96224</strain>
    </source>
</reference>
<keyword evidence="3" id="KW-0812">Transmembrane</keyword>
<reference evidence="5" key="2">
    <citation type="submission" date="2013-01" db="EMBL/GenBank/DDBJ databases">
        <title>The wheat powdery mildew genome reveals unique evolution of an obligate biotroph.</title>
        <authorList>
            <person name="Oberhaensli S."/>
            <person name="Wicker T."/>
            <person name="Keller B."/>
        </authorList>
    </citation>
    <scope>NUCLEOTIDE SEQUENCE</scope>
    <source>
        <strain evidence="5">96224</strain>
    </source>
</reference>
<dbReference type="InterPro" id="IPR001199">
    <property type="entry name" value="Cyt_B5-like_heme/steroid-bd"/>
</dbReference>
<protein>
    <submittedName>
        <fullName evidence="6">Bgt-5351</fullName>
    </submittedName>
    <submittedName>
        <fullName evidence="5">Heme-binding protein</fullName>
    </submittedName>
</protein>
<dbReference type="EMBL" id="KE373445">
    <property type="protein sequence ID" value="EPQ67602.1"/>
    <property type="molecule type" value="Genomic_DNA"/>
</dbReference>
<evidence type="ECO:0000256" key="3">
    <source>
        <dbReference type="SAM" id="Phobius"/>
    </source>
</evidence>
<dbReference type="GO" id="GO:0012505">
    <property type="term" value="C:endomembrane system"/>
    <property type="evidence" value="ECO:0007669"/>
    <property type="project" value="TreeGrafter"/>
</dbReference>
<dbReference type="HOGENOM" id="CLU_070889_0_1_1"/>
<evidence type="ECO:0000256" key="2">
    <source>
        <dbReference type="SAM" id="MobiDB-lite"/>
    </source>
</evidence>
<name>A0A061HMF5_BLUGR</name>
<feature type="region of interest" description="Disordered" evidence="2">
    <location>
        <begin position="213"/>
        <end position="239"/>
    </location>
</feature>
<dbReference type="SMART" id="SM01117">
    <property type="entry name" value="Cyt-b5"/>
    <property type="match status" value="1"/>
</dbReference>
<dbReference type="SUPFAM" id="SSF55856">
    <property type="entry name" value="Cytochrome b5-like heme/steroid binding domain"/>
    <property type="match status" value="1"/>
</dbReference>
<dbReference type="AlphaFoldDB" id="A0A061HMF5"/>
<gene>
    <name evidence="5" type="ORF">BGT96224_5351</name>
    <name evidence="6" type="ORF">BGT96224V2_LOCUS698</name>
</gene>
<dbReference type="OrthoDB" id="10257697at2759"/>
<dbReference type="InterPro" id="IPR050577">
    <property type="entry name" value="MAPR/NEUFC/NENF-like"/>
</dbReference>
<evidence type="ECO:0000259" key="4">
    <source>
        <dbReference type="SMART" id="SM01117"/>
    </source>
</evidence>
<dbReference type="EMBL" id="UIGY01000001">
    <property type="protein sequence ID" value="SUZ07173.1"/>
    <property type="molecule type" value="Genomic_DNA"/>
</dbReference>
<keyword evidence="3" id="KW-1133">Transmembrane helix</keyword>
<sequence length="239" mass="27358">MATSSTPEQSIADKTKAEDSEFHPLDIFRTFVFLALISSVLSYFITRESFTWSIERPRWARTIVIKAWLMGPQNYSDDDLKAFNGTDPSKPILLAINGTIYDVSPGRRFYGPGGSYHFFSGRDASRAFVSNCFDVDLTPDMRGLEEIFLPLNDPTIDSLYSSGELKNLRQKERREAFQKVDQSLRKWVEFFANHKKYVKIGLVKRDDGWEFQGPPPPLCESAMAKRKPREGPLSRNDKN</sequence>
<dbReference type="PANTHER" id="PTHR10281">
    <property type="entry name" value="MEMBRANE-ASSOCIATED PROGESTERONE RECEPTOR COMPONENT-RELATED"/>
    <property type="match status" value="1"/>
</dbReference>
<dbReference type="Proteomes" id="UP000053110">
    <property type="component" value="Unassembled WGS sequence"/>
</dbReference>